<dbReference type="RefSeq" id="WP_033906248.1">
    <property type="nucleotide sequence ID" value="NZ_CP046813.1"/>
</dbReference>
<reference evidence="1 2" key="1">
    <citation type="submission" date="2020-04" db="EMBL/GenBank/DDBJ databases">
        <title>Whole-genome sequencing of Vibrio spp. from China reveals different genetic environments of blaCTX-M-14 among diverse lineages.</title>
        <authorList>
            <person name="Zheng Z."/>
            <person name="Ye L."/>
            <person name="Chen S."/>
        </authorList>
    </citation>
    <scope>NUCLEOTIDE SEQUENCE [LARGE SCALE GENOMIC DNA]</scope>
    <source>
        <strain evidence="1 2">Vb1636</strain>
    </source>
</reference>
<comment type="caution">
    <text evidence="1">The sequence shown here is derived from an EMBL/GenBank/DDBJ whole genome shotgun (WGS) entry which is preliminary data.</text>
</comment>
<name>A0A7Y0MWC0_VIBAL</name>
<dbReference type="AlphaFoldDB" id="A0A7Y0MWC0"/>
<protein>
    <submittedName>
        <fullName evidence="1">Uncharacterized protein</fullName>
    </submittedName>
</protein>
<sequence>MKKRLGFILLCSAFHSFAYQLHERDESYVLIGHELSAGYIVYVPGSMEAEITNVFKFDCEGSRVEAVKIGSEINNAATYGEHLQYYFFLVRDHQFHVPLRIIESFKTVDKKSKEVLSEHLPFTKNDDLGLACDLVRPQVESYYFSQAFEAIPKHTNNKGD</sequence>
<proteinExistence type="predicted"/>
<organism evidence="1 2">
    <name type="scientific">Vibrio alginolyticus</name>
    <dbReference type="NCBI Taxonomy" id="663"/>
    <lineage>
        <taxon>Bacteria</taxon>
        <taxon>Pseudomonadati</taxon>
        <taxon>Pseudomonadota</taxon>
        <taxon>Gammaproteobacteria</taxon>
        <taxon>Vibrionales</taxon>
        <taxon>Vibrionaceae</taxon>
        <taxon>Vibrio</taxon>
    </lineage>
</organism>
<dbReference type="Proteomes" id="UP000565155">
    <property type="component" value="Unassembled WGS sequence"/>
</dbReference>
<accession>A0A7Y0MWC0</accession>
<dbReference type="EMBL" id="JABCMA010000009">
    <property type="protein sequence ID" value="NMR74097.1"/>
    <property type="molecule type" value="Genomic_DNA"/>
</dbReference>
<gene>
    <name evidence="1" type="ORF">HKB35_10740</name>
</gene>
<dbReference type="GeneID" id="75165643"/>
<evidence type="ECO:0000313" key="1">
    <source>
        <dbReference type="EMBL" id="NMR74097.1"/>
    </source>
</evidence>
<evidence type="ECO:0000313" key="2">
    <source>
        <dbReference type="Proteomes" id="UP000565155"/>
    </source>
</evidence>